<evidence type="ECO:0000259" key="16">
    <source>
        <dbReference type="SMART" id="SM01060"/>
    </source>
</evidence>
<comment type="similarity">
    <text evidence="2">Belongs to the catalase family. HPII subfamily.</text>
</comment>
<evidence type="ECO:0000256" key="13">
    <source>
        <dbReference type="PIRSR" id="PIRSR038927-3"/>
    </source>
</evidence>
<dbReference type="GO" id="GO:0042744">
    <property type="term" value="P:hydrogen peroxide catabolic process"/>
    <property type="evidence" value="ECO:0007669"/>
    <property type="project" value="UniProtKB-UniRule"/>
</dbReference>
<organism evidence="17 18">
    <name type="scientific">Paracoccus chinensis</name>
    <dbReference type="NCBI Taxonomy" id="525640"/>
    <lineage>
        <taxon>Bacteria</taxon>
        <taxon>Pseudomonadati</taxon>
        <taxon>Pseudomonadota</taxon>
        <taxon>Alphaproteobacteria</taxon>
        <taxon>Rhodobacterales</taxon>
        <taxon>Paracoccaceae</taxon>
        <taxon>Paracoccus</taxon>
    </lineage>
</organism>
<name>A0A1G9CYU5_9RHOB</name>
<dbReference type="InterPro" id="IPR010582">
    <property type="entry name" value="Catalase_immune_responsive"/>
</dbReference>
<dbReference type="Gene3D" id="1.20.1370.20">
    <property type="match status" value="1"/>
</dbReference>
<evidence type="ECO:0000256" key="5">
    <source>
        <dbReference type="ARBA" id="ARBA00022617"/>
    </source>
</evidence>
<dbReference type="Pfam" id="PF18011">
    <property type="entry name" value="Catalase_C"/>
    <property type="match status" value="1"/>
</dbReference>
<dbReference type="Pfam" id="PF00199">
    <property type="entry name" value="Catalase"/>
    <property type="match status" value="1"/>
</dbReference>
<evidence type="ECO:0000256" key="1">
    <source>
        <dbReference type="ARBA" id="ARBA00001971"/>
    </source>
</evidence>
<feature type="binding site" description="axial binding residue" evidence="12">
    <location>
        <position position="393"/>
    </location>
    <ligand>
        <name>heme</name>
        <dbReference type="ChEBI" id="CHEBI:30413"/>
    </ligand>
    <ligandPart>
        <name>Fe</name>
        <dbReference type="ChEBI" id="CHEBI:18248"/>
    </ligandPart>
</feature>
<dbReference type="Pfam" id="PF06628">
    <property type="entry name" value="Catalase-rel"/>
    <property type="match status" value="1"/>
</dbReference>
<reference evidence="18" key="1">
    <citation type="submission" date="2016-10" db="EMBL/GenBank/DDBJ databases">
        <authorList>
            <person name="Varghese N."/>
            <person name="Submissions S."/>
        </authorList>
    </citation>
    <scope>NUCLEOTIDE SEQUENCE [LARGE SCALE GENOMIC DNA]</scope>
    <source>
        <strain evidence="18">CGMCC 1.7655</strain>
    </source>
</reference>
<keyword evidence="6 10" id="KW-0479">Metal-binding</keyword>
<comment type="catalytic activity">
    <reaction evidence="10 14">
        <text>2 H2O2 = O2 + 2 H2O</text>
        <dbReference type="Rhea" id="RHEA:20309"/>
        <dbReference type="ChEBI" id="CHEBI:15377"/>
        <dbReference type="ChEBI" id="CHEBI:15379"/>
        <dbReference type="ChEBI" id="CHEBI:16240"/>
        <dbReference type="EC" id="1.11.1.6"/>
    </reaction>
</comment>
<dbReference type="EMBL" id="FNGE01000001">
    <property type="protein sequence ID" value="SDK56585.1"/>
    <property type="molecule type" value="Genomic_DNA"/>
</dbReference>
<evidence type="ECO:0000256" key="7">
    <source>
        <dbReference type="ARBA" id="ARBA00023002"/>
    </source>
</evidence>
<dbReference type="InterPro" id="IPR024708">
    <property type="entry name" value="Catalase_AS"/>
</dbReference>
<dbReference type="SMART" id="SM01060">
    <property type="entry name" value="Catalase"/>
    <property type="match status" value="1"/>
</dbReference>
<evidence type="ECO:0000256" key="11">
    <source>
        <dbReference type="PIRSR" id="PIRSR038927-1"/>
    </source>
</evidence>
<feature type="binding site" evidence="13">
    <location>
        <position position="389"/>
    </location>
    <ligand>
        <name>heme</name>
        <dbReference type="ChEBI" id="CHEBI:30413"/>
    </ligand>
</feature>
<feature type="active site" evidence="11">
    <location>
        <position position="179"/>
    </location>
</feature>
<dbReference type="PANTHER" id="PTHR42821">
    <property type="entry name" value="CATALASE"/>
    <property type="match status" value="1"/>
</dbReference>
<keyword evidence="7 10" id="KW-0560">Oxidoreductase</keyword>
<dbReference type="PANTHER" id="PTHR42821:SF1">
    <property type="entry name" value="CATALASE-B"/>
    <property type="match status" value="1"/>
</dbReference>
<evidence type="ECO:0000256" key="10">
    <source>
        <dbReference type="PIRNR" id="PIRNR038927"/>
    </source>
</evidence>
<dbReference type="InterPro" id="IPR011614">
    <property type="entry name" value="Catalase_core"/>
</dbReference>
<feature type="compositionally biased region" description="Polar residues" evidence="15">
    <location>
        <begin position="11"/>
        <end position="32"/>
    </location>
</feature>
<keyword evidence="5 10" id="KW-0349">Heme</keyword>
<dbReference type="Proteomes" id="UP000199555">
    <property type="component" value="Unassembled WGS sequence"/>
</dbReference>
<dbReference type="AlphaFoldDB" id="A0A1G9CYU5"/>
<dbReference type="GO" id="GO:0046872">
    <property type="term" value="F:metal ion binding"/>
    <property type="evidence" value="ECO:0007669"/>
    <property type="project" value="UniProtKB-KW"/>
</dbReference>
<dbReference type="GO" id="GO:0020037">
    <property type="term" value="F:heme binding"/>
    <property type="evidence" value="ECO:0007669"/>
    <property type="project" value="UniProtKB-UniRule"/>
</dbReference>
<dbReference type="PROSITE" id="PS00437">
    <property type="entry name" value="CATALASE_1"/>
    <property type="match status" value="1"/>
</dbReference>
<dbReference type="OrthoDB" id="9761719at2"/>
<dbReference type="GO" id="GO:0004096">
    <property type="term" value="F:catalase activity"/>
    <property type="evidence" value="ECO:0007669"/>
    <property type="project" value="UniProtKB-UniRule"/>
</dbReference>
<dbReference type="Gene3D" id="3.40.50.880">
    <property type="match status" value="1"/>
</dbReference>
<dbReference type="InterPro" id="IPR043156">
    <property type="entry name" value="Catalase_clade2_helical"/>
</dbReference>
<feature type="region of interest" description="Disordered" evidence="15">
    <location>
        <begin position="1"/>
        <end position="76"/>
    </location>
</feature>
<proteinExistence type="inferred from homology"/>
<evidence type="ECO:0000256" key="14">
    <source>
        <dbReference type="RuleBase" id="RU000498"/>
    </source>
</evidence>
<keyword evidence="9 10" id="KW-0376">Hydrogen peroxide</keyword>
<feature type="binding site" evidence="13">
    <location>
        <position position="192"/>
    </location>
    <ligand>
        <name>heme</name>
        <dbReference type="ChEBI" id="CHEBI:30413"/>
    </ligand>
</feature>
<dbReference type="STRING" id="525640.SAMN04487971_101377"/>
<dbReference type="InterPro" id="IPR002226">
    <property type="entry name" value="Catalase_haem_BS"/>
</dbReference>
<dbReference type="InterPro" id="IPR020835">
    <property type="entry name" value="Catalase_sf"/>
</dbReference>
<keyword evidence="4 10" id="KW-0575">Peroxidase</keyword>
<dbReference type="InterPro" id="IPR024712">
    <property type="entry name" value="Catalase_clade2"/>
</dbReference>
<keyword evidence="8 10" id="KW-0408">Iron</keyword>
<gene>
    <name evidence="17" type="ORF">SAMN04487971_101377</name>
</gene>
<feature type="region of interest" description="Disordered" evidence="15">
    <location>
        <begin position="434"/>
        <end position="457"/>
    </location>
</feature>
<dbReference type="CDD" id="cd03132">
    <property type="entry name" value="GATase1_catalase"/>
    <property type="match status" value="1"/>
</dbReference>
<evidence type="ECO:0000256" key="3">
    <source>
        <dbReference type="ARBA" id="ARBA00012314"/>
    </source>
</evidence>
<dbReference type="SUPFAM" id="SSF52317">
    <property type="entry name" value="Class I glutamine amidotransferase-like"/>
    <property type="match status" value="1"/>
</dbReference>
<dbReference type="PIRSF" id="PIRSF038927">
    <property type="entry name" value="Catalase_clade2"/>
    <property type="match status" value="1"/>
</dbReference>
<evidence type="ECO:0000256" key="2">
    <source>
        <dbReference type="ARBA" id="ARBA00010660"/>
    </source>
</evidence>
<feature type="binding site" evidence="13">
    <location>
        <position position="143"/>
    </location>
    <ligand>
        <name>heme</name>
        <dbReference type="ChEBI" id="CHEBI:30413"/>
    </ligand>
</feature>
<dbReference type="GO" id="GO:0005829">
    <property type="term" value="C:cytosol"/>
    <property type="evidence" value="ECO:0007669"/>
    <property type="project" value="TreeGrafter"/>
</dbReference>
<dbReference type="InterPro" id="IPR018028">
    <property type="entry name" value="Catalase"/>
</dbReference>
<feature type="active site" evidence="11">
    <location>
        <position position="106"/>
    </location>
</feature>
<dbReference type="InterPro" id="IPR041399">
    <property type="entry name" value="Catalase_large_C"/>
</dbReference>
<comment type="function">
    <text evidence="10">Decomposes hydrogen peroxide into water and oxygen; serves to protect cells from the toxic effects of hydrogen peroxide.</text>
</comment>
<dbReference type="SUPFAM" id="SSF56634">
    <property type="entry name" value="Heme-dependent catalase-like"/>
    <property type="match status" value="1"/>
</dbReference>
<feature type="binding site" evidence="13">
    <location>
        <position position="400"/>
    </location>
    <ligand>
        <name>heme</name>
        <dbReference type="ChEBI" id="CHEBI:30413"/>
    </ligand>
</feature>
<evidence type="ECO:0000256" key="15">
    <source>
        <dbReference type="SAM" id="MobiDB-lite"/>
    </source>
</evidence>
<dbReference type="InterPro" id="IPR029062">
    <property type="entry name" value="Class_I_gatase-like"/>
</dbReference>
<evidence type="ECO:0000256" key="12">
    <source>
        <dbReference type="PIRSR" id="PIRSR038927-2"/>
    </source>
</evidence>
<dbReference type="PROSITE" id="PS51402">
    <property type="entry name" value="CATALASE_3"/>
    <property type="match status" value="1"/>
</dbReference>
<evidence type="ECO:0000256" key="9">
    <source>
        <dbReference type="ARBA" id="ARBA00023324"/>
    </source>
</evidence>
<feature type="compositionally biased region" description="Polar residues" evidence="15">
    <location>
        <begin position="48"/>
        <end position="74"/>
    </location>
</feature>
<evidence type="ECO:0000313" key="18">
    <source>
        <dbReference type="Proteomes" id="UP000199555"/>
    </source>
</evidence>
<keyword evidence="18" id="KW-1185">Reference proteome</keyword>
<dbReference type="PRINTS" id="PR00067">
    <property type="entry name" value="CATALASE"/>
</dbReference>
<comment type="cofactor">
    <cofactor evidence="1 10 12">
        <name>heme</name>
        <dbReference type="ChEBI" id="CHEBI:30413"/>
    </cofactor>
</comment>
<evidence type="ECO:0000256" key="6">
    <source>
        <dbReference type="ARBA" id="ARBA00022723"/>
    </source>
</evidence>
<evidence type="ECO:0000313" key="17">
    <source>
        <dbReference type="EMBL" id="SDK56585.1"/>
    </source>
</evidence>
<evidence type="ECO:0000256" key="8">
    <source>
        <dbReference type="ARBA" id="ARBA00023004"/>
    </source>
</evidence>
<feature type="domain" description="Catalase core" evidence="16">
    <location>
        <begin position="59"/>
        <end position="447"/>
    </location>
</feature>
<accession>A0A1G9CYU5</accession>
<dbReference type="Gene3D" id="2.40.180.10">
    <property type="entry name" value="Catalase core domain"/>
    <property type="match status" value="1"/>
</dbReference>
<dbReference type="RefSeq" id="WP_090752074.1">
    <property type="nucleotide sequence ID" value="NZ_FNGE01000001.1"/>
</dbReference>
<sequence>MKTEGRPQPAAQLSSSNPTTSASLQKHSNSDAVDTRYQEGTGQGGEPQDTTTDPQGRITTNHGVPISDNQNSLKAGTRGPTLLEDFVLREKIFHFDHERIPERIVHARGSGAHGTFTVTRAIPELTRAALFRKKGNSCDVFVRFSTVAGSKGSKDTPRDVRGFATKFYTEEGNWDLVANNMAPFFIQDAIKFPDIVHAVKPEADRMMPQAASAHDTFWDFVSLVPETQAMIMWLMSDRALPRSFRMMEGFGVHTFHLINDRDEVSFVKFHWKPRLGMQSTLWDEAVKISGADPDFLRRDLWESIDKGDYPEWDLGIQVFDEKFAARQPYDVLDATKIIPEEDVPIQFIGTLQLNRNPDNFFAETEQVAFLPTNVPPGIGFSNDPLLQGRLFSYMDTQKSRLGTTNFHQIPINAPRCPMHNFNRDGLMQTQVPKGRANYEPNSLGEAGEPSGPRADARGGYRTLSRMTELGNEPTEKLRVRPERFADHFTQARQFYLSQTPVEQAHIVSALIFELSKCELKHIRIRQLSQLRNIDEDLAQRVANGLAMDLPPAAPAAKPAVKVPPSDALSIIKQSKHSSKGRKLGILVTDGADGNTVEALRSAATAQGATVMVVCPKVGGPVLASGRQMEADALLDGAPSVIFDGVAVVASAAGAAELARNKAAIDWVSDAFAHLKAIAATPEAQVLLQKANVEPDAFVLEAGSPDSLVAKLGDRNWDREATIWPAR</sequence>
<dbReference type="PROSITE" id="PS00438">
    <property type="entry name" value="CATALASE_2"/>
    <property type="match status" value="1"/>
</dbReference>
<protein>
    <recommendedName>
        <fullName evidence="3 10">Catalase</fullName>
        <ecNumber evidence="3 10">1.11.1.6</ecNumber>
    </recommendedName>
</protein>
<feature type="binding site" evidence="13">
    <location>
        <position position="103"/>
    </location>
    <ligand>
        <name>heme</name>
        <dbReference type="ChEBI" id="CHEBI:30413"/>
    </ligand>
</feature>
<evidence type="ECO:0000256" key="4">
    <source>
        <dbReference type="ARBA" id="ARBA00022559"/>
    </source>
</evidence>
<dbReference type="EC" id="1.11.1.6" evidence="3 10"/>
<dbReference type="GO" id="GO:0006979">
    <property type="term" value="P:response to oxidative stress"/>
    <property type="evidence" value="ECO:0007669"/>
    <property type="project" value="InterPro"/>
</dbReference>